<gene>
    <name evidence="2" type="ORF">J2S20_000272</name>
</gene>
<feature type="transmembrane region" description="Helical" evidence="1">
    <location>
        <begin position="402"/>
        <end position="423"/>
    </location>
</feature>
<feature type="transmembrane region" description="Helical" evidence="1">
    <location>
        <begin position="239"/>
        <end position="257"/>
    </location>
</feature>
<dbReference type="RefSeq" id="WP_146137162.1">
    <property type="nucleotide sequence ID" value="NZ_JAUSTO010000002.1"/>
</dbReference>
<organism evidence="2 3">
    <name type="scientific">Moryella indoligenes</name>
    <dbReference type="NCBI Taxonomy" id="371674"/>
    <lineage>
        <taxon>Bacteria</taxon>
        <taxon>Bacillati</taxon>
        <taxon>Bacillota</taxon>
        <taxon>Clostridia</taxon>
        <taxon>Lachnospirales</taxon>
        <taxon>Lachnospiraceae</taxon>
        <taxon>Moryella</taxon>
    </lineage>
</organism>
<keyword evidence="1" id="KW-1133">Transmembrane helix</keyword>
<accession>A0AAE3V888</accession>
<evidence type="ECO:0000313" key="2">
    <source>
        <dbReference type="EMBL" id="MDQ0151592.1"/>
    </source>
</evidence>
<feature type="transmembrane region" description="Helical" evidence="1">
    <location>
        <begin position="278"/>
        <end position="299"/>
    </location>
</feature>
<keyword evidence="1" id="KW-0472">Membrane</keyword>
<proteinExistence type="predicted"/>
<protein>
    <recommendedName>
        <fullName evidence="4">Type II secretion system protein GspF domain-containing protein</fullName>
    </recommendedName>
</protein>
<evidence type="ECO:0000313" key="3">
    <source>
        <dbReference type="Proteomes" id="UP001241537"/>
    </source>
</evidence>
<evidence type="ECO:0008006" key="4">
    <source>
        <dbReference type="Google" id="ProtNLM"/>
    </source>
</evidence>
<dbReference type="EMBL" id="JAUSTO010000002">
    <property type="protein sequence ID" value="MDQ0151592.1"/>
    <property type="molecule type" value="Genomic_DNA"/>
</dbReference>
<dbReference type="Proteomes" id="UP001241537">
    <property type="component" value="Unassembled WGS sequence"/>
</dbReference>
<sequence length="425" mass="47816">MHSPRAPDAPNRKKSLLSLLGRYRSQLLCLLAGLLLYLSSAFLTPEHGALKHGRYLPRGGYGDMEQRYTVTVEGLSKEAMTLDIPVAARSYLDSELENIFTACMDTLAVTIPGNNTSLAEIRSDLSLPSYVEQYGIRVNWISSDPELLSSFGTVYNEELTEARDLSLTACLSDVEGRRSRSYELPLTVLPPELSQAELRQRAFLRFLHTLDIEQSADENLTLPQSYEGQPLSYRQQTPSNSWIFLILGAVTALLLLLRDRERVGLEAKMRQRQMLLDYPEIVSKLMIFIGAGMTIRLAWASIVADYERDLSAQSKPLRHHAYEEMALALAKLKTGCSEGKVYHEFGRRCGLRQYMKLAGILEQNRRTGVANIRQILSAEVNLAWEDRKNLARRMGEEAGTKLLAPLFIMLIIVMAMIVVPAMLSF</sequence>
<comment type="caution">
    <text evidence="2">The sequence shown here is derived from an EMBL/GenBank/DDBJ whole genome shotgun (WGS) entry which is preliminary data.</text>
</comment>
<evidence type="ECO:0000256" key="1">
    <source>
        <dbReference type="SAM" id="Phobius"/>
    </source>
</evidence>
<keyword evidence="1" id="KW-0812">Transmembrane</keyword>
<name>A0AAE3V888_9FIRM</name>
<reference evidence="2" key="1">
    <citation type="submission" date="2023-07" db="EMBL/GenBank/DDBJ databases">
        <title>Genomic Encyclopedia of Type Strains, Phase IV (KMG-IV): sequencing the most valuable type-strain genomes for metagenomic binning, comparative biology and taxonomic classification.</title>
        <authorList>
            <person name="Goeker M."/>
        </authorList>
    </citation>
    <scope>NUCLEOTIDE SEQUENCE</scope>
    <source>
        <strain evidence="2">DSM 19659</strain>
    </source>
</reference>
<dbReference type="AlphaFoldDB" id="A0AAE3V888"/>
<keyword evidence="3" id="KW-1185">Reference proteome</keyword>